<name>A0A0D3L193_EMIH1</name>
<dbReference type="EnsemblProtists" id="EOD41778">
    <property type="protein sequence ID" value="EOD41778"/>
    <property type="gene ID" value="EMIHUDRAFT_194293"/>
</dbReference>
<dbReference type="HOGENOM" id="CLU_845733_0_0_1"/>
<dbReference type="AlphaFoldDB" id="A0A0D3L193"/>
<protein>
    <submittedName>
        <fullName evidence="1">Uncharacterized protein</fullName>
    </submittedName>
</protein>
<dbReference type="SUPFAM" id="SSF48403">
    <property type="entry name" value="Ankyrin repeat"/>
    <property type="match status" value="1"/>
</dbReference>
<reference evidence="2" key="1">
    <citation type="journal article" date="2013" name="Nature">
        <title>Pan genome of the phytoplankton Emiliania underpins its global distribution.</title>
        <authorList>
            <person name="Read B.A."/>
            <person name="Kegel J."/>
            <person name="Klute M.J."/>
            <person name="Kuo A."/>
            <person name="Lefebvre S.C."/>
            <person name="Maumus F."/>
            <person name="Mayer C."/>
            <person name="Miller J."/>
            <person name="Monier A."/>
            <person name="Salamov A."/>
            <person name="Young J."/>
            <person name="Aguilar M."/>
            <person name="Claverie J.M."/>
            <person name="Frickenhaus S."/>
            <person name="Gonzalez K."/>
            <person name="Herman E.K."/>
            <person name="Lin Y.C."/>
            <person name="Napier J."/>
            <person name="Ogata H."/>
            <person name="Sarno A.F."/>
            <person name="Shmutz J."/>
            <person name="Schroeder D."/>
            <person name="de Vargas C."/>
            <person name="Verret F."/>
            <person name="von Dassow P."/>
            <person name="Valentin K."/>
            <person name="Van de Peer Y."/>
            <person name="Wheeler G."/>
            <person name="Dacks J.B."/>
            <person name="Delwiche C.F."/>
            <person name="Dyhrman S.T."/>
            <person name="Glockner G."/>
            <person name="John U."/>
            <person name="Richards T."/>
            <person name="Worden A.Z."/>
            <person name="Zhang X."/>
            <person name="Grigoriev I.V."/>
            <person name="Allen A.E."/>
            <person name="Bidle K."/>
            <person name="Borodovsky M."/>
            <person name="Bowler C."/>
            <person name="Brownlee C."/>
            <person name="Cock J.M."/>
            <person name="Elias M."/>
            <person name="Gladyshev V.N."/>
            <person name="Groth M."/>
            <person name="Guda C."/>
            <person name="Hadaegh A."/>
            <person name="Iglesias-Rodriguez M.D."/>
            <person name="Jenkins J."/>
            <person name="Jones B.M."/>
            <person name="Lawson T."/>
            <person name="Leese F."/>
            <person name="Lindquist E."/>
            <person name="Lobanov A."/>
            <person name="Lomsadze A."/>
            <person name="Malik S.B."/>
            <person name="Marsh M.E."/>
            <person name="Mackinder L."/>
            <person name="Mock T."/>
            <person name="Mueller-Roeber B."/>
            <person name="Pagarete A."/>
            <person name="Parker M."/>
            <person name="Probert I."/>
            <person name="Quesneville H."/>
            <person name="Raines C."/>
            <person name="Rensing S.A."/>
            <person name="Riano-Pachon D.M."/>
            <person name="Richier S."/>
            <person name="Rokitta S."/>
            <person name="Shiraiwa Y."/>
            <person name="Soanes D.M."/>
            <person name="van der Giezen M."/>
            <person name="Wahlund T.M."/>
            <person name="Williams B."/>
            <person name="Wilson W."/>
            <person name="Wolfe G."/>
            <person name="Wurch L.L."/>
        </authorList>
    </citation>
    <scope>NUCLEOTIDE SEQUENCE</scope>
</reference>
<sequence>MSDGSASESGEEEGQDGRMSLLGILSRNPVDDIQKLLESETFAPDGESFWVDKPDVACIAVAAAMAFARPDVMRYLLTDEACCAEVNSFLNFPSFSLFHERTPLGVAMNTKNADCKQQEWQECVWLLVEAGADVDAAAFCGEDEEDEDEEDDYVDQGDVPLEAAVENGLLIGAQVLRAMGATIPSYWPPLADLSRDEEPGAYDVFEFVHRSADWSPLHFLKWLPTWRTLELLRGDADVHERVTGVGTPLEVAQQLSAKHASAALVIQAASPWSPQTHHLWSKVARKHAVGVLLIGHLFAESAFALRDVQAIKDLWPIFVMPHAMSRASD</sequence>
<dbReference type="Gene3D" id="1.25.40.20">
    <property type="entry name" value="Ankyrin repeat-containing domain"/>
    <property type="match status" value="1"/>
</dbReference>
<organism evidence="1 2">
    <name type="scientific">Emiliania huxleyi (strain CCMP1516)</name>
    <dbReference type="NCBI Taxonomy" id="280463"/>
    <lineage>
        <taxon>Eukaryota</taxon>
        <taxon>Haptista</taxon>
        <taxon>Haptophyta</taxon>
        <taxon>Prymnesiophyceae</taxon>
        <taxon>Isochrysidales</taxon>
        <taxon>Noelaerhabdaceae</taxon>
        <taxon>Emiliania</taxon>
    </lineage>
</organism>
<evidence type="ECO:0000313" key="2">
    <source>
        <dbReference type="Proteomes" id="UP000013827"/>
    </source>
</evidence>
<dbReference type="RefSeq" id="XP_005794207.1">
    <property type="nucleotide sequence ID" value="XM_005794150.1"/>
</dbReference>
<evidence type="ECO:0000313" key="1">
    <source>
        <dbReference type="EnsemblProtists" id="EOD41778"/>
    </source>
</evidence>
<dbReference type="KEGG" id="ehx:EMIHUDRAFT_194293"/>
<reference evidence="1" key="2">
    <citation type="submission" date="2024-10" db="UniProtKB">
        <authorList>
            <consortium name="EnsemblProtists"/>
        </authorList>
    </citation>
    <scope>IDENTIFICATION</scope>
</reference>
<dbReference type="InterPro" id="IPR036770">
    <property type="entry name" value="Ankyrin_rpt-contain_sf"/>
</dbReference>
<dbReference type="PaxDb" id="2903-EOD41778"/>
<keyword evidence="2" id="KW-1185">Reference proteome</keyword>
<dbReference type="Proteomes" id="UP000013827">
    <property type="component" value="Unassembled WGS sequence"/>
</dbReference>
<accession>A0A0D3L193</accession>
<proteinExistence type="predicted"/>
<dbReference type="GeneID" id="17287048"/>